<keyword evidence="2" id="KW-0472">Membrane</keyword>
<protein>
    <recommendedName>
        <fullName evidence="5">Lipopolysaccharide biosynthesis protein</fullName>
    </recommendedName>
</protein>
<gene>
    <name evidence="3" type="ORF">EYC98_08905</name>
</gene>
<keyword evidence="4" id="KW-1185">Reference proteome</keyword>
<feature type="coiled-coil region" evidence="1">
    <location>
        <begin position="348"/>
        <end position="406"/>
    </location>
</feature>
<reference evidence="3" key="1">
    <citation type="submission" date="2019-02" db="EMBL/GenBank/DDBJ databases">
        <authorList>
            <person name="Li S.-H."/>
        </authorList>
    </citation>
    <scope>NUCLEOTIDE SEQUENCE</scope>
    <source>
        <strain evidence="3">IMCC14734</strain>
    </source>
</reference>
<dbReference type="EMBL" id="SHNN01000002">
    <property type="protein sequence ID" value="MCX2980981.1"/>
    <property type="molecule type" value="Genomic_DNA"/>
</dbReference>
<feature type="transmembrane region" description="Helical" evidence="2">
    <location>
        <begin position="451"/>
        <end position="474"/>
    </location>
</feature>
<evidence type="ECO:0000256" key="1">
    <source>
        <dbReference type="SAM" id="Coils"/>
    </source>
</evidence>
<dbReference type="PANTHER" id="PTHR32309">
    <property type="entry name" value="TYROSINE-PROTEIN KINASE"/>
    <property type="match status" value="1"/>
</dbReference>
<sequence length="552" mass="61586">MLAIAVMAALFWPPTYTSSATILIEEQEIPEDMVRSTITSYANQQVEVIRQRVLTLANIMQLVERFELYDADELARKPRMEIAEDFIDAVNLDLLNADIIDPRSGRPTQATIAFTLDFSADTPRKSLNVANELVNLFLNENLRSRSEQTSSTSDFLRKESDSLESEVRALEEAISIYKSQNQNSLPESFQVNMQNLTRFQSQLIASESRLRELQKRELQLKQRLASTSEYAPSILPTGQAILGDVDRLKALKSEYSSIKARYSPNHPDVQRLLREIETLEAQVGRPDDFDELLRRKAAANSELEGLLAKYSSDHPDVVAKQKMVAVIDQEIDSFDGESVQAEPDNPAYLVLDNELKSLQMEKSALTQQVVQLSSDVDALNLAAAKAPNVEREYSELQRNLSVASAKFLDLRIKLKEAELAGELEEGRKGQRFTLIDPPALPEQPASPNRPLIFFLGVVLALGAALGSALVMEALDPSLRSVRSVSELMGIAPLVTIPYILTPEEQAAKRPQRKFLLTIGGAAVALIIVLTMIHIFYKPLDVLWFVILQKVGL</sequence>
<dbReference type="Gene3D" id="1.10.287.1490">
    <property type="match status" value="1"/>
</dbReference>
<comment type="caution">
    <text evidence="3">The sequence shown here is derived from an EMBL/GenBank/DDBJ whole genome shotgun (WGS) entry which is preliminary data.</text>
</comment>
<keyword evidence="2" id="KW-1133">Transmembrane helix</keyword>
<dbReference type="PANTHER" id="PTHR32309:SF31">
    <property type="entry name" value="CAPSULAR EXOPOLYSACCHARIDE FAMILY"/>
    <property type="match status" value="1"/>
</dbReference>
<evidence type="ECO:0000256" key="2">
    <source>
        <dbReference type="SAM" id="Phobius"/>
    </source>
</evidence>
<evidence type="ECO:0000313" key="4">
    <source>
        <dbReference type="Proteomes" id="UP001143362"/>
    </source>
</evidence>
<keyword evidence="2" id="KW-0812">Transmembrane</keyword>
<feature type="transmembrane region" description="Helical" evidence="2">
    <location>
        <begin position="514"/>
        <end position="536"/>
    </location>
</feature>
<accession>A0ABT3TF91</accession>
<dbReference type="Proteomes" id="UP001143362">
    <property type="component" value="Unassembled WGS sequence"/>
</dbReference>
<dbReference type="InterPro" id="IPR050445">
    <property type="entry name" value="Bact_polysacc_biosynth/exp"/>
</dbReference>
<name>A0ABT3TF91_9GAMM</name>
<organism evidence="3 4">
    <name type="scientific">Candidatus Litorirhabdus singularis</name>
    <dbReference type="NCBI Taxonomy" id="2518993"/>
    <lineage>
        <taxon>Bacteria</taxon>
        <taxon>Pseudomonadati</taxon>
        <taxon>Pseudomonadota</taxon>
        <taxon>Gammaproteobacteria</taxon>
        <taxon>Cellvibrionales</taxon>
        <taxon>Halieaceae</taxon>
        <taxon>Candidatus Litorirhabdus</taxon>
    </lineage>
</organism>
<proteinExistence type="predicted"/>
<evidence type="ECO:0000313" key="3">
    <source>
        <dbReference type="EMBL" id="MCX2980981.1"/>
    </source>
</evidence>
<feature type="coiled-coil region" evidence="1">
    <location>
        <begin position="153"/>
        <end position="223"/>
    </location>
</feature>
<evidence type="ECO:0008006" key="5">
    <source>
        <dbReference type="Google" id="ProtNLM"/>
    </source>
</evidence>
<keyword evidence="1" id="KW-0175">Coiled coil</keyword>